<dbReference type="PANTHER" id="PTHR45639">
    <property type="entry name" value="HSC70CB, ISOFORM G-RELATED"/>
    <property type="match status" value="1"/>
</dbReference>
<dbReference type="Gene3D" id="2.60.34.10">
    <property type="entry name" value="Substrate Binding Domain Of DNAk, Chain A, domain 1"/>
    <property type="match status" value="1"/>
</dbReference>
<dbReference type="Gene3D" id="3.30.420.40">
    <property type="match status" value="2"/>
</dbReference>
<dbReference type="SUPFAM" id="SSF53067">
    <property type="entry name" value="Actin-like ATPase domain"/>
    <property type="match status" value="2"/>
</dbReference>
<dbReference type="GO" id="GO:0030968">
    <property type="term" value="P:endoplasmic reticulum unfolded protein response"/>
    <property type="evidence" value="ECO:0007669"/>
    <property type="project" value="TreeGrafter"/>
</dbReference>
<keyword evidence="2" id="KW-0256">Endoplasmic reticulum</keyword>
<proteinExistence type="predicted"/>
<keyword evidence="3" id="KW-0067">ATP-binding</keyword>
<dbReference type="Gene3D" id="3.90.640.10">
    <property type="entry name" value="Actin, Chain A, domain 4"/>
    <property type="match status" value="1"/>
</dbReference>
<evidence type="ECO:0000256" key="2">
    <source>
        <dbReference type="ARBA" id="ARBA00022824"/>
    </source>
</evidence>
<dbReference type="RefSeq" id="XP_014567092.1">
    <property type="nucleotide sequence ID" value="XM_014711606.1"/>
</dbReference>
<dbReference type="OrthoDB" id="10262720at2759"/>
<reference evidence="6 7" key="2">
    <citation type="journal article" date="2012" name="Open Biol.">
        <title>Characteristics of nucleosomes and linker DNA regions on the genome of the basidiomycete Mixia osmundae revealed by mono- and dinucleosome mapping.</title>
        <authorList>
            <person name="Nishida H."/>
            <person name="Kondo S."/>
            <person name="Matsumoto T."/>
            <person name="Suzuki Y."/>
            <person name="Yoshikawa H."/>
            <person name="Taylor T.D."/>
            <person name="Sugiyama J."/>
        </authorList>
    </citation>
    <scope>NUCLEOTIDE SEQUENCE [LARGE SCALE GENOMIC DNA]</scope>
    <source>
        <strain evidence="7">CBS 9802 / IAM 14324 / JCM 22182 / KY 12970</strain>
    </source>
</reference>
<dbReference type="Gene3D" id="3.30.30.30">
    <property type="match status" value="1"/>
</dbReference>
<keyword evidence="7" id="KW-1185">Reference proteome</keyword>
<feature type="region of interest" description="Disordered" evidence="5">
    <location>
        <begin position="877"/>
        <end position="926"/>
    </location>
</feature>
<dbReference type="GO" id="GO:0140662">
    <property type="term" value="F:ATP-dependent protein folding chaperone"/>
    <property type="evidence" value="ECO:0007669"/>
    <property type="project" value="InterPro"/>
</dbReference>
<dbReference type="HOGENOM" id="CLU_005965_5_0_1"/>
<keyword evidence="1" id="KW-0547">Nucleotide-binding</keyword>
<dbReference type="OMA" id="DYGQQNI"/>
<dbReference type="GO" id="GO:0005524">
    <property type="term" value="F:ATP binding"/>
    <property type="evidence" value="ECO:0007669"/>
    <property type="project" value="UniProtKB-KW"/>
</dbReference>
<dbReference type="Proteomes" id="UP000009131">
    <property type="component" value="Unassembled WGS sequence"/>
</dbReference>
<dbReference type="InterPro" id="IPR029048">
    <property type="entry name" value="HSP70_C_sf"/>
</dbReference>
<dbReference type="InterPro" id="IPR013126">
    <property type="entry name" value="Hsp_70_fam"/>
</dbReference>
<dbReference type="Gene3D" id="1.20.1270.10">
    <property type="match status" value="1"/>
</dbReference>
<dbReference type="EMBL" id="BABT02000165">
    <property type="protein sequence ID" value="GAA98931.1"/>
    <property type="molecule type" value="Genomic_DNA"/>
</dbReference>
<dbReference type="AlphaFoldDB" id="G7E7X1"/>
<evidence type="ECO:0000313" key="7">
    <source>
        <dbReference type="Proteomes" id="UP000009131"/>
    </source>
</evidence>
<evidence type="ECO:0000256" key="5">
    <source>
        <dbReference type="SAM" id="MobiDB-lite"/>
    </source>
</evidence>
<evidence type="ECO:0000256" key="4">
    <source>
        <dbReference type="ARBA" id="ARBA00023186"/>
    </source>
</evidence>
<dbReference type="PANTHER" id="PTHR45639:SF3">
    <property type="entry name" value="HYPOXIA UP-REGULATED PROTEIN 1"/>
    <property type="match status" value="1"/>
</dbReference>
<organism evidence="6 7">
    <name type="scientific">Mixia osmundae (strain CBS 9802 / IAM 14324 / JCM 22182 / KY 12970)</name>
    <dbReference type="NCBI Taxonomy" id="764103"/>
    <lineage>
        <taxon>Eukaryota</taxon>
        <taxon>Fungi</taxon>
        <taxon>Dikarya</taxon>
        <taxon>Basidiomycota</taxon>
        <taxon>Pucciniomycotina</taxon>
        <taxon>Mixiomycetes</taxon>
        <taxon>Mixiales</taxon>
        <taxon>Mixiaceae</taxon>
        <taxon>Mixia</taxon>
    </lineage>
</organism>
<evidence type="ECO:0000256" key="3">
    <source>
        <dbReference type="ARBA" id="ARBA00022840"/>
    </source>
</evidence>
<dbReference type="FunCoup" id="G7E7X1">
    <property type="interactions" value="211"/>
</dbReference>
<feature type="compositionally biased region" description="Basic residues" evidence="5">
    <location>
        <begin position="879"/>
        <end position="893"/>
    </location>
</feature>
<accession>G7E7X1</accession>
<evidence type="ECO:0000313" key="6">
    <source>
        <dbReference type="EMBL" id="GAA98931.1"/>
    </source>
</evidence>
<dbReference type="FunFam" id="3.30.420.40:FF:000171">
    <property type="entry name" value="Heat shock 70 kDa protein 4"/>
    <property type="match status" value="1"/>
</dbReference>
<sequence length="926" mass="101150">MARIEAPTWQPSRRPKALSTASRCICFVFLCCLLVTDLSTLAGVRAAPSGVLAIDAGTDSTKAVLIKPGVPFDVVLNKDSKRKTSSIVTLRVKQETVDGAKNKVEVERFVGGDAASLVTRFPKDTYPSTKFLLGRTSESDIQVALYQKLFRLGLKSTHRNTLGYTPSDALVKAQQAVAEKGEELEGWLPEEIMAMLLKDVQSSAQAITSDKERIEDVVITVPAHYNPYERKAMLDAAEVARLKPLGLINDGTAVAINFAMTRTFPVTTATEEEVQSSNTLVGEEYHLFYDAGAGSVRATVVGFSTLAVKDHPTSKTTRNATSLNVRGIGWDRSAGGLAIEARLRDIFVGLFDDSQSGKPSVANNDRAMAKLLKEANRVKHVLSANGESQVRIEGLVDDIDFKSRVERSQLESLSEDLVQHFAGPIEQALLNANITLADLTSFVLVGGTSRVPLVQAAVKSIVPEALIAQNLNADEAAVMGAALYGAGKSGQFKTKDIRVRDLTPFDYYALYQSAPNESGHTEQIKDVLFPAGTPLGMTKTLEFAAASDAFTIKLGHSYASSSGEPGGEIMTATIRGFEKALVNVTEEEIANSTVRVTVQLSDSNVVTIPSAMLFLPMPPIKLNADDSLGAKLKGLLGGKDKEKNLTDDPEIAKMLQDAIKPKKPTMLTVDVKYATVLPMLPSDRIKSRTKLSEIDAAESRKKAKEEARNVLESLVYRVRDHLEDAAFVRRSTQAERDSLSKVLASTSDWMSDEAETASLKDLKTHRHTLEKPYKVIIARVDDARERPRALADLQAAISQGRSFIKVHEADAIIEAETDTPPRYTSDELTSIGSLLNTTETWLSETSEKQDKLELHDDPLLRRVDLDVKTKEIHNELTKLLRKPKPKAKKRKAKPTQTQPEAANVTQAQEPVDTTPEADKEPVRDEL</sequence>
<keyword evidence="4" id="KW-0143">Chaperone</keyword>
<dbReference type="InterPro" id="IPR043129">
    <property type="entry name" value="ATPase_NBD"/>
</dbReference>
<dbReference type="Pfam" id="PF00012">
    <property type="entry name" value="HSP70"/>
    <property type="match status" value="1"/>
</dbReference>
<dbReference type="FunFam" id="3.90.640.10:FF:000004">
    <property type="entry name" value="Heat shock 70 kDa protein 4"/>
    <property type="match status" value="1"/>
</dbReference>
<feature type="compositionally biased region" description="Basic and acidic residues" evidence="5">
    <location>
        <begin position="916"/>
        <end position="926"/>
    </location>
</feature>
<dbReference type="CDD" id="cd10230">
    <property type="entry name" value="ASKHA_NBD_HSP70_HYOU1"/>
    <property type="match status" value="1"/>
</dbReference>
<dbReference type="PRINTS" id="PR00301">
    <property type="entry name" value="HEATSHOCK70"/>
</dbReference>
<dbReference type="SUPFAM" id="SSF100934">
    <property type="entry name" value="Heat shock protein 70kD (HSP70), C-terminal subdomain"/>
    <property type="match status" value="1"/>
</dbReference>
<dbReference type="InParanoid" id="G7E7X1"/>
<dbReference type="STRING" id="764103.G7E7X1"/>
<dbReference type="InterPro" id="IPR029047">
    <property type="entry name" value="HSP70_peptide-bd_sf"/>
</dbReference>
<comment type="caution">
    <text evidence="6">The sequence shown here is derived from an EMBL/GenBank/DDBJ whole genome shotgun (WGS) entry which is preliminary data.</text>
</comment>
<dbReference type="eggNOG" id="KOG0104">
    <property type="taxonomic scope" value="Eukaryota"/>
</dbReference>
<name>G7E7X1_MIXOS</name>
<gene>
    <name evidence="6" type="primary">Mo05619</name>
    <name evidence="6" type="ORF">E5Q_05619</name>
</gene>
<dbReference type="GO" id="GO:0034663">
    <property type="term" value="C:endoplasmic reticulum chaperone complex"/>
    <property type="evidence" value="ECO:0007669"/>
    <property type="project" value="TreeGrafter"/>
</dbReference>
<evidence type="ECO:0000256" key="1">
    <source>
        <dbReference type="ARBA" id="ARBA00022741"/>
    </source>
</evidence>
<evidence type="ECO:0008006" key="8">
    <source>
        <dbReference type="Google" id="ProtNLM"/>
    </source>
</evidence>
<reference evidence="6 7" key="1">
    <citation type="journal article" date="2011" name="J. Gen. Appl. Microbiol.">
        <title>Draft genome sequencing of the enigmatic basidiomycete Mixia osmundae.</title>
        <authorList>
            <person name="Nishida H."/>
            <person name="Nagatsuka Y."/>
            <person name="Sugiyama J."/>
        </authorList>
    </citation>
    <scope>NUCLEOTIDE SEQUENCE [LARGE SCALE GENOMIC DNA]</scope>
    <source>
        <strain evidence="7">CBS 9802 / IAM 14324 / JCM 22182 / KY 12970</strain>
    </source>
</reference>
<protein>
    <recommendedName>
        <fullName evidence="8">Actin-like ATPase domain-containing protein</fullName>
    </recommendedName>
</protein>